<feature type="transmembrane region" description="Helical" evidence="8">
    <location>
        <begin position="436"/>
        <end position="457"/>
    </location>
</feature>
<dbReference type="InterPro" id="IPR036259">
    <property type="entry name" value="MFS_trans_sf"/>
</dbReference>
<dbReference type="EMBL" id="LYUB02000001">
    <property type="protein sequence ID" value="OVF10741.1"/>
    <property type="molecule type" value="Genomic_DNA"/>
</dbReference>
<feature type="transmembrane region" description="Helical" evidence="8">
    <location>
        <begin position="353"/>
        <end position="370"/>
    </location>
</feature>
<feature type="transmembrane region" description="Helical" evidence="8">
    <location>
        <begin position="142"/>
        <end position="162"/>
    </location>
</feature>
<organism evidence="10 11">
    <name type="scientific">Clavispora lusitaniae</name>
    <name type="common">Candida lusitaniae</name>
    <dbReference type="NCBI Taxonomy" id="36911"/>
    <lineage>
        <taxon>Eukaryota</taxon>
        <taxon>Fungi</taxon>
        <taxon>Dikarya</taxon>
        <taxon>Ascomycota</taxon>
        <taxon>Saccharomycotina</taxon>
        <taxon>Pichiomycetes</taxon>
        <taxon>Metschnikowiaceae</taxon>
        <taxon>Clavispora</taxon>
    </lineage>
</organism>
<dbReference type="Gene3D" id="1.20.1250.20">
    <property type="entry name" value="MFS general substrate transporter like domains"/>
    <property type="match status" value="1"/>
</dbReference>
<dbReference type="GO" id="GO:0022857">
    <property type="term" value="F:transmembrane transporter activity"/>
    <property type="evidence" value="ECO:0007669"/>
    <property type="project" value="InterPro"/>
</dbReference>
<dbReference type="Pfam" id="PF07690">
    <property type="entry name" value="MFS_1"/>
    <property type="match status" value="1"/>
</dbReference>
<sequence length="556" mass="60890">MNMDSTDQRHLSETDRTLSVEKLDTLQRALSVHPIGLKSMMSETKLSSMTMRRTWSVQDTPNDSGTESEKENEENKKEESNDEQTSMPDSEDEEKPQSIFSRKEKYVIVILGGLSGFWSSISSPIYVPALSEIESSFHINEAQANITIVVYSIFQGLGPNVFANLADSFGRRPIVLACLCMYVLASVGLALNSNFGGLVVLRCVQAFGISSTISLGSGIASDITVRAERASFIGLTTGLALLGQAFGAFIGGMISSAWGWRAIFWFLACASGATFVVIFFLLPETGPAIVGLRGSILPQKWKWISVAPIMRTSLFRSRLSEDSESQKAMIPPIRNKGPFAMFRTLHILTYRKVYLTLLPASLCYALWLMMLTTLSHELTKHYGYSLNKVAIAYIPSGLGGLAGSIIIGRMLDYSYQVYLRRSHNSGARFSVIRSRLIVSALPSALCVMASLLFAWTLECHGPVYLAVIASCIIAFGAMNWLTISSTVVVDFNPTEASGSCACVNLTRCWCAALFVGVLSKMEQMGVGWCYTMMAIFCGVAAFGPMYLYIEDGKNSL</sequence>
<dbReference type="SUPFAM" id="SSF103473">
    <property type="entry name" value="MFS general substrate transporter"/>
    <property type="match status" value="1"/>
</dbReference>
<evidence type="ECO:0000313" key="11">
    <source>
        <dbReference type="Proteomes" id="UP000195602"/>
    </source>
</evidence>
<dbReference type="InterPro" id="IPR020846">
    <property type="entry name" value="MFS_dom"/>
</dbReference>
<dbReference type="Proteomes" id="UP000195602">
    <property type="component" value="Unassembled WGS sequence"/>
</dbReference>
<evidence type="ECO:0000256" key="4">
    <source>
        <dbReference type="ARBA" id="ARBA00022989"/>
    </source>
</evidence>
<comment type="subcellular location">
    <subcellularLocation>
        <location evidence="1">Membrane</location>
        <topology evidence="1">Multi-pass membrane protein</topology>
    </subcellularLocation>
</comment>
<keyword evidence="4 8" id="KW-1133">Transmembrane helix</keyword>
<feature type="transmembrane region" description="Helical" evidence="8">
    <location>
        <begin position="106"/>
        <end position="127"/>
    </location>
</feature>
<feature type="transmembrane region" description="Helical" evidence="8">
    <location>
        <begin position="390"/>
        <end position="415"/>
    </location>
</feature>
<reference evidence="10 11" key="1">
    <citation type="submission" date="2017-04" db="EMBL/GenBank/DDBJ databases">
        <title>Draft genome of the yeast Clavispora lusitaniae type strain CBS 6936.</title>
        <authorList>
            <person name="Durrens P."/>
            <person name="Klopp C."/>
            <person name="Biteau N."/>
            <person name="Fitton-Ouhabi V."/>
            <person name="Dementhon K."/>
            <person name="Accoceberry I."/>
            <person name="Sherman D.J."/>
            <person name="Noel T."/>
        </authorList>
    </citation>
    <scope>NUCLEOTIDE SEQUENCE [LARGE SCALE GENOMIC DNA]</scope>
    <source>
        <strain evidence="10 11">CBS 6936</strain>
    </source>
</reference>
<feature type="transmembrane region" description="Helical" evidence="8">
    <location>
        <begin position="463"/>
        <end position="481"/>
    </location>
</feature>
<feature type="domain" description="Major facilitator superfamily (MFS) profile" evidence="9">
    <location>
        <begin position="108"/>
        <end position="552"/>
    </location>
</feature>
<feature type="region of interest" description="Disordered" evidence="7">
    <location>
        <begin position="1"/>
        <end position="21"/>
    </location>
</feature>
<name>A0AA91T3Y6_CLALS</name>
<evidence type="ECO:0000256" key="8">
    <source>
        <dbReference type="SAM" id="Phobius"/>
    </source>
</evidence>
<dbReference type="OMA" id="LTRCWCA"/>
<keyword evidence="2" id="KW-0813">Transport</keyword>
<dbReference type="Gene3D" id="1.20.1720.10">
    <property type="entry name" value="Multidrug resistance protein D"/>
    <property type="match status" value="1"/>
</dbReference>
<evidence type="ECO:0000313" key="10">
    <source>
        <dbReference type="EMBL" id="OVF10741.1"/>
    </source>
</evidence>
<evidence type="ECO:0000259" key="9">
    <source>
        <dbReference type="PROSITE" id="PS50850"/>
    </source>
</evidence>
<feature type="transmembrane region" description="Helical" evidence="8">
    <location>
        <begin position="199"/>
        <end position="220"/>
    </location>
</feature>
<comment type="similarity">
    <text evidence="6">Belongs to the major facilitator superfamily. CAR1 family.</text>
</comment>
<evidence type="ECO:0000256" key="3">
    <source>
        <dbReference type="ARBA" id="ARBA00022692"/>
    </source>
</evidence>
<evidence type="ECO:0000256" key="1">
    <source>
        <dbReference type="ARBA" id="ARBA00004141"/>
    </source>
</evidence>
<dbReference type="AlphaFoldDB" id="A0AA91T3Y6"/>
<dbReference type="GO" id="GO:0005886">
    <property type="term" value="C:plasma membrane"/>
    <property type="evidence" value="ECO:0007669"/>
    <property type="project" value="TreeGrafter"/>
</dbReference>
<dbReference type="InterPro" id="IPR011701">
    <property type="entry name" value="MFS"/>
</dbReference>
<feature type="compositionally biased region" description="Polar residues" evidence="7">
    <location>
        <begin position="48"/>
        <end position="65"/>
    </location>
</feature>
<dbReference type="PANTHER" id="PTHR23502">
    <property type="entry name" value="MAJOR FACILITATOR SUPERFAMILY"/>
    <property type="match status" value="1"/>
</dbReference>
<feature type="transmembrane region" description="Helical" evidence="8">
    <location>
        <begin position="174"/>
        <end position="193"/>
    </location>
</feature>
<feature type="region of interest" description="Disordered" evidence="7">
    <location>
        <begin position="48"/>
        <end position="98"/>
    </location>
</feature>
<keyword evidence="3 8" id="KW-0812">Transmembrane</keyword>
<evidence type="ECO:0000256" key="7">
    <source>
        <dbReference type="SAM" id="MobiDB-lite"/>
    </source>
</evidence>
<gene>
    <name evidence="10" type="ORF">A9F13_01g01540</name>
</gene>
<feature type="transmembrane region" description="Helical" evidence="8">
    <location>
        <begin position="262"/>
        <end position="282"/>
    </location>
</feature>
<feature type="transmembrane region" description="Helical" evidence="8">
    <location>
        <begin position="528"/>
        <end position="549"/>
    </location>
</feature>
<dbReference type="PROSITE" id="PS50850">
    <property type="entry name" value="MFS"/>
    <property type="match status" value="1"/>
</dbReference>
<feature type="compositionally biased region" description="Basic and acidic residues" evidence="7">
    <location>
        <begin position="67"/>
        <end position="79"/>
    </location>
</feature>
<evidence type="ECO:0000256" key="2">
    <source>
        <dbReference type="ARBA" id="ARBA00022448"/>
    </source>
</evidence>
<dbReference type="PANTHER" id="PTHR23502:SF51">
    <property type="entry name" value="QUINIDINE RESISTANCE PROTEIN 1-RELATED"/>
    <property type="match status" value="1"/>
</dbReference>
<comment type="caution">
    <text evidence="10">The sequence shown here is derived from an EMBL/GenBank/DDBJ whole genome shotgun (WGS) entry which is preliminary data.</text>
</comment>
<proteinExistence type="inferred from homology"/>
<dbReference type="KEGG" id="clus:A9F13_01g01540"/>
<protein>
    <submittedName>
        <fullName evidence="10">MFS antiporter</fullName>
    </submittedName>
</protein>
<feature type="transmembrane region" description="Helical" evidence="8">
    <location>
        <begin position="232"/>
        <end position="256"/>
    </location>
</feature>
<evidence type="ECO:0000256" key="5">
    <source>
        <dbReference type="ARBA" id="ARBA00023136"/>
    </source>
</evidence>
<accession>A0AA91T3Y6</accession>
<keyword evidence="5 8" id="KW-0472">Membrane</keyword>
<evidence type="ECO:0000256" key="6">
    <source>
        <dbReference type="ARBA" id="ARBA00038347"/>
    </source>
</evidence>